<evidence type="ECO:0000313" key="3">
    <source>
        <dbReference type="EnsemblMetazoa" id="G556.1:cds"/>
    </source>
</evidence>
<evidence type="ECO:0000256" key="1">
    <source>
        <dbReference type="PROSITE-ProRule" id="PRU00339"/>
    </source>
</evidence>
<sequence length="1024" mass="115385">MEGKDENNVGHPTLNSQIDEQTTTTYAIIEDVGQVIEGSLADAVQEASVQYFEVSTDQLANLGLLATVSSDEFHSFSVGTEQGPSGFQLVQAEEGGQGPSGFQLVQAEEGGQGPLGFQLVQSEEGGQGVKMPGIEPTLQYLTGKISFTEFSQLMDTDDSEQVVDIDNVAQTIHVTDVIMPTEETIVEEEEDEEGADDGGGQSEDMEANEKSPRKRMRKKKKKYSDLPIHLEGLMGEANIKFAQGDHEKAISICMDIIKMAPEAYMPFQTLGLIYEDQGDLKKSLQYSLISAYLNPVDRNSWIRLAELCQELGDKQQATLCYTKALRAEPQNPQNLDLFWSRSHLYEELGEKKKALEGYKSMLRITPSQDGERYMEIARTITKHYYEEDDKVSAMETMRNAFEANSENVTAEDVNLFMELLMTQRQFLQAIEVLVNHCGVVFQLNVNREWSKAVPIGISLIENGAVKISSVAIPEILPIDLRVKLGICLIQNKLFTIAQVVINQLFQESVEDVGDLYLDVAEAYMDQRCFVDAKPILKKLVNSENYNLAAVWLRLAECLNSLGEVERAVDAYSRVVEMAPSHIEARMSLSTLQSQLGKHEEALKALSRDESDGLLTKEEKTLLLQRCMLFYAHGRLDEFYHECKALLFNMFKDLNDPDFIKAVYCCRSNKTRREMLQDHFKPGYKVGDSSKSDIPVDDLWDLFVKLCELLLNNKKYDDLLEVTALSMSCPYFMLEPRKVKQAEFMCLLACIRSKNEHFAFSHIREICIKEGHKNQAWNLLNQVLLISTENRHSRFCLRYLLTNPDHAPVELLNGHNATISGTYKYALGEYVAVLRTCPEDPLVNLCIGLTLIHLAGQKYSSKKHSLFAQGLTFINNYMELRGECQEIYYNLGRALHQLGLTYAAIHYYKKGLTFPPIIEDGENRFDLTHHQTYHESILGHLRKPPTVLKEKLPTVVSDKHTLVWSETLKDVHSHSANKSAGALIETPVSILQIAAKGSCVRDLVPLPYLGNQYTAECTGRTVHPD</sequence>
<feature type="compositionally biased region" description="Basic residues" evidence="2">
    <location>
        <begin position="212"/>
        <end position="222"/>
    </location>
</feature>
<feature type="region of interest" description="Disordered" evidence="2">
    <location>
        <begin position="182"/>
        <end position="222"/>
    </location>
</feature>
<keyword evidence="4" id="KW-1185">Reference proteome</keyword>
<dbReference type="Pfam" id="PF13181">
    <property type="entry name" value="TPR_8"/>
    <property type="match status" value="2"/>
</dbReference>
<dbReference type="PANTHER" id="PTHR23082:SF0">
    <property type="entry name" value="GENERAL TRANSCRIPTION FACTOR 3C POLYPEPTIDE 3"/>
    <property type="match status" value="1"/>
</dbReference>
<evidence type="ECO:0000313" key="4">
    <source>
        <dbReference type="Proteomes" id="UP000005408"/>
    </source>
</evidence>
<dbReference type="Gene3D" id="1.25.40.10">
    <property type="entry name" value="Tetratricopeptide repeat domain"/>
    <property type="match status" value="3"/>
</dbReference>
<feature type="repeat" description="TPR" evidence="1">
    <location>
        <begin position="335"/>
        <end position="368"/>
    </location>
</feature>
<feature type="repeat" description="TPR" evidence="1">
    <location>
        <begin position="298"/>
        <end position="331"/>
    </location>
</feature>
<organism evidence="3 4">
    <name type="scientific">Magallana gigas</name>
    <name type="common">Pacific oyster</name>
    <name type="synonym">Crassostrea gigas</name>
    <dbReference type="NCBI Taxonomy" id="29159"/>
    <lineage>
        <taxon>Eukaryota</taxon>
        <taxon>Metazoa</taxon>
        <taxon>Spiralia</taxon>
        <taxon>Lophotrochozoa</taxon>
        <taxon>Mollusca</taxon>
        <taxon>Bivalvia</taxon>
        <taxon>Autobranchia</taxon>
        <taxon>Pteriomorphia</taxon>
        <taxon>Ostreida</taxon>
        <taxon>Ostreoidea</taxon>
        <taxon>Ostreidae</taxon>
        <taxon>Magallana</taxon>
    </lineage>
</organism>
<dbReference type="EnsemblMetazoa" id="G556.1">
    <property type="protein sequence ID" value="G556.1:cds"/>
    <property type="gene ID" value="G556"/>
</dbReference>
<dbReference type="PANTHER" id="PTHR23082">
    <property type="entry name" value="TRANSCRIPTION INITIATION FACTOR IIIC TFIIIC , POLYPEPTIDE 3-RELATED"/>
    <property type="match status" value="1"/>
</dbReference>
<reference evidence="3" key="1">
    <citation type="submission" date="2022-08" db="UniProtKB">
        <authorList>
            <consortium name="EnsemblMetazoa"/>
        </authorList>
    </citation>
    <scope>IDENTIFICATION</scope>
    <source>
        <strain evidence="3">05x7-T-G4-1.051#20</strain>
    </source>
</reference>
<dbReference type="SMART" id="SM00028">
    <property type="entry name" value="TPR"/>
    <property type="match status" value="7"/>
</dbReference>
<dbReference type="GO" id="GO:0000127">
    <property type="term" value="C:transcription factor TFIIIC complex"/>
    <property type="evidence" value="ECO:0007669"/>
    <property type="project" value="TreeGrafter"/>
</dbReference>
<dbReference type="InterPro" id="IPR019734">
    <property type="entry name" value="TPR_rpt"/>
</dbReference>
<dbReference type="PROSITE" id="PS50005">
    <property type="entry name" value="TPR"/>
    <property type="match status" value="3"/>
</dbReference>
<dbReference type="SUPFAM" id="SSF48452">
    <property type="entry name" value="TPR-like"/>
    <property type="match status" value="2"/>
</dbReference>
<name>A0A8W8NF32_MAGGI</name>
<feature type="repeat" description="TPR" evidence="1">
    <location>
        <begin position="548"/>
        <end position="581"/>
    </location>
</feature>
<dbReference type="Pfam" id="PF13432">
    <property type="entry name" value="TPR_16"/>
    <property type="match status" value="1"/>
</dbReference>
<dbReference type="AlphaFoldDB" id="A0A8W8NF32"/>
<dbReference type="GO" id="GO:0006383">
    <property type="term" value="P:transcription by RNA polymerase III"/>
    <property type="evidence" value="ECO:0007669"/>
    <property type="project" value="InterPro"/>
</dbReference>
<proteinExistence type="predicted"/>
<evidence type="ECO:0008006" key="5">
    <source>
        <dbReference type="Google" id="ProtNLM"/>
    </source>
</evidence>
<dbReference type="Proteomes" id="UP000005408">
    <property type="component" value="Unassembled WGS sequence"/>
</dbReference>
<accession>A0A8W8NF32</accession>
<feature type="compositionally biased region" description="Acidic residues" evidence="2">
    <location>
        <begin position="184"/>
        <end position="196"/>
    </location>
</feature>
<dbReference type="InterPro" id="IPR011990">
    <property type="entry name" value="TPR-like_helical_dom_sf"/>
</dbReference>
<keyword evidence="1" id="KW-0802">TPR repeat</keyword>
<evidence type="ECO:0000256" key="2">
    <source>
        <dbReference type="SAM" id="MobiDB-lite"/>
    </source>
</evidence>
<dbReference type="InterPro" id="IPR039340">
    <property type="entry name" value="Tfc4/TFIIIC-102/Sfc4"/>
</dbReference>
<protein>
    <recommendedName>
        <fullName evidence="5">General transcription factor 3C polypeptide 3</fullName>
    </recommendedName>
</protein>